<gene>
    <name evidence="2" type="ORF">RUMCAL_01606</name>
</gene>
<sequence length="177" mass="20599">MENTTTLPVFDTTAPYHIKREYYRDGFAAFQKKFVMKRSYVMMALFFILLVSFVVSAVADPSNKTAYFLMMICLAAIFMLWYNPRKQRRMVLDAVQELEFEQFTACNDGKVLRIRIQQSEDETEQIPESRIPLATAYVQEFEEFYLVCDGKKMFYVLPKSALEQSAEALPEQSAEEA</sequence>
<evidence type="ECO:0000313" key="2">
    <source>
        <dbReference type="EMBL" id="ERJ95709.1"/>
    </source>
</evidence>
<keyword evidence="1" id="KW-0472">Membrane</keyword>
<dbReference type="AlphaFoldDB" id="U2M1T8"/>
<keyword evidence="1" id="KW-0812">Transmembrane</keyword>
<keyword evidence="1" id="KW-1133">Transmembrane helix</keyword>
<accession>U2M1T8</accession>
<dbReference type="eggNOG" id="ENOG502ZQ7D">
    <property type="taxonomic scope" value="Bacteria"/>
</dbReference>
<dbReference type="OrthoDB" id="1819179at2"/>
<proteinExistence type="predicted"/>
<evidence type="ECO:0000313" key="3">
    <source>
        <dbReference type="Proteomes" id="UP000016662"/>
    </source>
</evidence>
<protein>
    <recommendedName>
        <fullName evidence="4">YcxB-like protein domain-containing protein</fullName>
    </recommendedName>
</protein>
<dbReference type="EMBL" id="AWVF01000200">
    <property type="protein sequence ID" value="ERJ95709.1"/>
    <property type="molecule type" value="Genomic_DNA"/>
</dbReference>
<dbReference type="RefSeq" id="WP_021683077.1">
    <property type="nucleotide sequence ID" value="NZ_KI260459.1"/>
</dbReference>
<feature type="transmembrane region" description="Helical" evidence="1">
    <location>
        <begin position="40"/>
        <end position="59"/>
    </location>
</feature>
<evidence type="ECO:0008006" key="4">
    <source>
        <dbReference type="Google" id="ProtNLM"/>
    </source>
</evidence>
<evidence type="ECO:0000256" key="1">
    <source>
        <dbReference type="SAM" id="Phobius"/>
    </source>
</evidence>
<reference evidence="2 3" key="1">
    <citation type="submission" date="2013-07" db="EMBL/GenBank/DDBJ databases">
        <authorList>
            <person name="Weinstock G."/>
            <person name="Sodergren E."/>
            <person name="Wylie T."/>
            <person name="Fulton L."/>
            <person name="Fulton R."/>
            <person name="Fronick C."/>
            <person name="O'Laughlin M."/>
            <person name="Godfrey J."/>
            <person name="Miner T."/>
            <person name="Herter B."/>
            <person name="Appelbaum E."/>
            <person name="Cordes M."/>
            <person name="Lek S."/>
            <person name="Wollam A."/>
            <person name="Pepin K.H."/>
            <person name="Palsikar V.B."/>
            <person name="Mitreva M."/>
            <person name="Wilson R.K."/>
        </authorList>
    </citation>
    <scope>NUCLEOTIDE SEQUENCE [LARGE SCALE GENOMIC DNA]</scope>
    <source>
        <strain evidence="2 3">ATCC 27760</strain>
    </source>
</reference>
<feature type="transmembrane region" description="Helical" evidence="1">
    <location>
        <begin position="65"/>
        <end position="82"/>
    </location>
</feature>
<keyword evidence="3" id="KW-1185">Reference proteome</keyword>
<dbReference type="STRING" id="411473.RUMCAL_01606"/>
<name>U2M1T8_9FIRM</name>
<dbReference type="HOGENOM" id="CLU_1348099_0_0_9"/>
<comment type="caution">
    <text evidence="2">The sequence shown here is derived from an EMBL/GenBank/DDBJ whole genome shotgun (WGS) entry which is preliminary data.</text>
</comment>
<dbReference type="PATRIC" id="fig|411473.3.peg.1309"/>
<dbReference type="Proteomes" id="UP000016662">
    <property type="component" value="Unassembled WGS sequence"/>
</dbReference>
<organism evidence="2 3">
    <name type="scientific">Ruminococcus callidus ATCC 27760</name>
    <dbReference type="NCBI Taxonomy" id="411473"/>
    <lineage>
        <taxon>Bacteria</taxon>
        <taxon>Bacillati</taxon>
        <taxon>Bacillota</taxon>
        <taxon>Clostridia</taxon>
        <taxon>Eubacteriales</taxon>
        <taxon>Oscillospiraceae</taxon>
        <taxon>Ruminococcus</taxon>
    </lineage>
</organism>